<proteinExistence type="predicted"/>
<feature type="signal peptide" evidence="1">
    <location>
        <begin position="1"/>
        <end position="21"/>
    </location>
</feature>
<reference evidence="3" key="1">
    <citation type="submission" date="2025-08" db="UniProtKB">
        <authorList>
            <consortium name="RefSeq"/>
        </authorList>
    </citation>
    <scope>IDENTIFICATION</scope>
</reference>
<dbReference type="OrthoDB" id="9946098at2759"/>
<organism evidence="2 3">
    <name type="scientific">Clupea harengus</name>
    <name type="common">Atlantic herring</name>
    <dbReference type="NCBI Taxonomy" id="7950"/>
    <lineage>
        <taxon>Eukaryota</taxon>
        <taxon>Metazoa</taxon>
        <taxon>Chordata</taxon>
        <taxon>Craniata</taxon>
        <taxon>Vertebrata</taxon>
        <taxon>Euteleostomi</taxon>
        <taxon>Actinopterygii</taxon>
        <taxon>Neopterygii</taxon>
        <taxon>Teleostei</taxon>
        <taxon>Clupei</taxon>
        <taxon>Clupeiformes</taxon>
        <taxon>Clupeoidei</taxon>
        <taxon>Clupeidae</taxon>
        <taxon>Clupea</taxon>
    </lineage>
</organism>
<dbReference type="RefSeq" id="XP_031438021.1">
    <property type="nucleotide sequence ID" value="XM_031582161.1"/>
</dbReference>
<gene>
    <name evidence="3" type="primary">si:ch211-142k18.1</name>
</gene>
<dbReference type="KEGG" id="char:105897759"/>
<sequence length="228" mass="24767">MWLKWTRSAVFCAFLLASAHAQSGDGEWGSGAETPGLVFTSNATTATTSQEVGDDPIQIGDAGWPPPFFEAISLGEDGEEAEGECTVNFQTSLAWARQMKAYRDELTYLKAIQHGNQAVVENLVQYVGAEMGEQRYQDVIEENIGGIKEEHSSCSGVVEKTAEELQTQLAGDSQEALTGIQKIKEESLAFEDMLRAATDIAGRLESTSKALHASLTQQLRNSLKGPRH</sequence>
<dbReference type="Proteomes" id="UP000515152">
    <property type="component" value="Chromosome 15"/>
</dbReference>
<evidence type="ECO:0000313" key="2">
    <source>
        <dbReference type="Proteomes" id="UP000515152"/>
    </source>
</evidence>
<dbReference type="AlphaFoldDB" id="A0A6P8GKJ8"/>
<accession>A0A6P8GKJ8</accession>
<dbReference type="GeneID" id="105897759"/>
<keyword evidence="1" id="KW-0732">Signal</keyword>
<keyword evidence="2" id="KW-1185">Reference proteome</keyword>
<evidence type="ECO:0000256" key="1">
    <source>
        <dbReference type="SAM" id="SignalP"/>
    </source>
</evidence>
<evidence type="ECO:0000313" key="3">
    <source>
        <dbReference type="RefSeq" id="XP_031438021.1"/>
    </source>
</evidence>
<name>A0A6P8GKJ8_CLUHA</name>
<feature type="chain" id="PRO_5028385406" evidence="1">
    <location>
        <begin position="22"/>
        <end position="228"/>
    </location>
</feature>
<protein>
    <submittedName>
        <fullName evidence="3">Uncharacterized protein si:ch211-142k18.1</fullName>
    </submittedName>
</protein>